<feature type="region of interest" description="Interaction with substrate tRNA" evidence="10">
    <location>
        <begin position="162"/>
        <end position="166"/>
    </location>
</feature>
<dbReference type="NCBIfam" id="TIGR00174">
    <property type="entry name" value="miaA"/>
    <property type="match status" value="1"/>
</dbReference>
<dbReference type="PANTHER" id="PTHR11088">
    <property type="entry name" value="TRNA DIMETHYLALLYLTRANSFERASE"/>
    <property type="match status" value="1"/>
</dbReference>
<evidence type="ECO:0000256" key="5">
    <source>
        <dbReference type="ARBA" id="ARBA00022694"/>
    </source>
</evidence>
<proteinExistence type="inferred from homology"/>
<evidence type="ECO:0000256" key="9">
    <source>
        <dbReference type="ARBA" id="ARBA00049563"/>
    </source>
</evidence>
<organism evidence="14 15">
    <name type="scientific">Amphiplicatus metriothermophilus</name>
    <dbReference type="NCBI Taxonomy" id="1519374"/>
    <lineage>
        <taxon>Bacteria</taxon>
        <taxon>Pseudomonadati</taxon>
        <taxon>Pseudomonadota</taxon>
        <taxon>Alphaproteobacteria</taxon>
        <taxon>Parvularculales</taxon>
        <taxon>Parvularculaceae</taxon>
        <taxon>Amphiplicatus</taxon>
    </lineage>
</organism>
<reference evidence="14 15" key="1">
    <citation type="submission" date="2017-07" db="EMBL/GenBank/DDBJ databases">
        <authorList>
            <person name="Sun Z.S."/>
            <person name="Albrecht U."/>
            <person name="Echele G."/>
            <person name="Lee C.C."/>
        </authorList>
    </citation>
    <scope>NUCLEOTIDE SEQUENCE [LARGE SCALE GENOMIC DNA]</scope>
    <source>
        <strain evidence="14 15">CGMCC 1.12710</strain>
    </source>
</reference>
<feature type="binding site" evidence="10">
    <location>
        <begin position="16"/>
        <end position="21"/>
    </location>
    <ligand>
        <name>substrate</name>
    </ligand>
</feature>
<evidence type="ECO:0000256" key="1">
    <source>
        <dbReference type="ARBA" id="ARBA00001946"/>
    </source>
</evidence>
<dbReference type="Pfam" id="PF01715">
    <property type="entry name" value="IPPT"/>
    <property type="match status" value="1"/>
</dbReference>
<dbReference type="OrthoDB" id="9776390at2"/>
<keyword evidence="8 10" id="KW-0460">Magnesium</keyword>
<comment type="catalytic activity">
    <reaction evidence="9 10 11">
        <text>adenosine(37) in tRNA + dimethylallyl diphosphate = N(6)-dimethylallyladenosine(37) in tRNA + diphosphate</text>
        <dbReference type="Rhea" id="RHEA:26482"/>
        <dbReference type="Rhea" id="RHEA-COMP:10162"/>
        <dbReference type="Rhea" id="RHEA-COMP:10375"/>
        <dbReference type="ChEBI" id="CHEBI:33019"/>
        <dbReference type="ChEBI" id="CHEBI:57623"/>
        <dbReference type="ChEBI" id="CHEBI:74411"/>
        <dbReference type="ChEBI" id="CHEBI:74415"/>
        <dbReference type="EC" id="2.5.1.75"/>
    </reaction>
</comment>
<evidence type="ECO:0000256" key="6">
    <source>
        <dbReference type="ARBA" id="ARBA00022741"/>
    </source>
</evidence>
<gene>
    <name evidence="10" type="primary">miaA</name>
    <name evidence="14" type="ORF">SAMN06297382_1509</name>
</gene>
<dbReference type="HAMAP" id="MF_00185">
    <property type="entry name" value="IPP_trans"/>
    <property type="match status" value="1"/>
</dbReference>
<feature type="binding site" evidence="10">
    <location>
        <begin position="14"/>
        <end position="21"/>
    </location>
    <ligand>
        <name>ATP</name>
        <dbReference type="ChEBI" id="CHEBI:30616"/>
    </ligand>
</feature>
<dbReference type="EC" id="2.5.1.75" evidence="10"/>
<comment type="subunit">
    <text evidence="10">Monomer.</text>
</comment>
<evidence type="ECO:0000256" key="7">
    <source>
        <dbReference type="ARBA" id="ARBA00022840"/>
    </source>
</evidence>
<dbReference type="SUPFAM" id="SSF52540">
    <property type="entry name" value="P-loop containing nucleoside triphosphate hydrolases"/>
    <property type="match status" value="1"/>
</dbReference>
<dbReference type="EMBL" id="FZQA01000002">
    <property type="protein sequence ID" value="SNT72464.1"/>
    <property type="molecule type" value="Genomic_DNA"/>
</dbReference>
<sequence length="307" mass="33615">MPDELNVRTVFIAGPTASGKSAAALALAEALGGEIVNADALQVYADLDILSARPGPAERARAPHHLYGFIDGAERCSAGRWARQAARVIAQIAARGRFAVVVGGTGLYFRALEEGLSPIPEVPGDIRRKARARLEALGSAAFREEVVGRDPDAARIAPGDRQRLLRAWEVVEATGRPLTAFQAAPRAPLIPPPAARVVIEQEREALYAACEKRFDEMVRRGAIEEARRLLARGLDPELPVMKALGAAELMAHCAGRLSLDEAVVLAKRNTRRFAKRQLTWFRHQAAEWPRARDWREAIDHVRQTLGR</sequence>
<keyword evidence="4 10" id="KW-0808">Transferase</keyword>
<evidence type="ECO:0000256" key="3">
    <source>
        <dbReference type="ARBA" id="ARBA00005842"/>
    </source>
</evidence>
<dbReference type="PANTHER" id="PTHR11088:SF60">
    <property type="entry name" value="TRNA DIMETHYLALLYLTRANSFERASE"/>
    <property type="match status" value="1"/>
</dbReference>
<dbReference type="Proteomes" id="UP000198346">
    <property type="component" value="Unassembled WGS sequence"/>
</dbReference>
<evidence type="ECO:0000313" key="14">
    <source>
        <dbReference type="EMBL" id="SNT72464.1"/>
    </source>
</evidence>
<dbReference type="AlphaFoldDB" id="A0A239PQA1"/>
<evidence type="ECO:0000313" key="15">
    <source>
        <dbReference type="Proteomes" id="UP000198346"/>
    </source>
</evidence>
<evidence type="ECO:0000256" key="2">
    <source>
        <dbReference type="ARBA" id="ARBA00003213"/>
    </source>
</evidence>
<dbReference type="GO" id="GO:0005524">
    <property type="term" value="F:ATP binding"/>
    <property type="evidence" value="ECO:0007669"/>
    <property type="project" value="UniProtKB-UniRule"/>
</dbReference>
<accession>A0A239PQA1</accession>
<dbReference type="Gene3D" id="1.10.20.140">
    <property type="match status" value="1"/>
</dbReference>
<comment type="function">
    <text evidence="2 10 12">Catalyzes the transfer of a dimethylallyl group onto the adenine at position 37 in tRNAs that read codons beginning with uridine, leading to the formation of N6-(dimethylallyl)adenosine (i(6)A).</text>
</comment>
<comment type="similarity">
    <text evidence="3 10 13">Belongs to the IPP transferase family.</text>
</comment>
<dbReference type="InterPro" id="IPR018022">
    <property type="entry name" value="IPT"/>
</dbReference>
<evidence type="ECO:0000256" key="8">
    <source>
        <dbReference type="ARBA" id="ARBA00022842"/>
    </source>
</evidence>
<evidence type="ECO:0000256" key="12">
    <source>
        <dbReference type="RuleBase" id="RU003784"/>
    </source>
</evidence>
<dbReference type="InterPro" id="IPR039657">
    <property type="entry name" value="Dimethylallyltransferase"/>
</dbReference>
<keyword evidence="7 10" id="KW-0067">ATP-binding</keyword>
<name>A0A239PQA1_9PROT</name>
<dbReference type="GO" id="GO:0052381">
    <property type="term" value="F:tRNA dimethylallyltransferase activity"/>
    <property type="evidence" value="ECO:0007669"/>
    <property type="project" value="UniProtKB-UniRule"/>
</dbReference>
<protein>
    <recommendedName>
        <fullName evidence="10">tRNA dimethylallyltransferase</fullName>
        <ecNumber evidence="10">2.5.1.75</ecNumber>
    </recommendedName>
    <alternativeName>
        <fullName evidence="10">Dimethylallyl diphosphate:tRNA dimethylallyltransferase</fullName>
        <shortName evidence="10">DMAPP:tRNA dimethylallyltransferase</shortName>
        <shortName evidence="10">DMATase</shortName>
    </alternativeName>
    <alternativeName>
        <fullName evidence="10">Isopentenyl-diphosphate:tRNA isopentenyltransferase</fullName>
        <shortName evidence="10">IPP transferase</shortName>
        <shortName evidence="10">IPPT</shortName>
        <shortName evidence="10">IPTase</shortName>
    </alternativeName>
</protein>
<feature type="site" description="Interaction with substrate tRNA" evidence="10">
    <location>
        <position position="127"/>
    </location>
</feature>
<dbReference type="InterPro" id="IPR027417">
    <property type="entry name" value="P-loop_NTPase"/>
</dbReference>
<comment type="caution">
    <text evidence="10">Lacks conserved residue(s) required for the propagation of feature annotation.</text>
</comment>
<dbReference type="Gene3D" id="3.40.50.300">
    <property type="entry name" value="P-loop containing nucleotide triphosphate hydrolases"/>
    <property type="match status" value="1"/>
</dbReference>
<evidence type="ECO:0000256" key="11">
    <source>
        <dbReference type="RuleBase" id="RU003783"/>
    </source>
</evidence>
<evidence type="ECO:0000256" key="10">
    <source>
        <dbReference type="HAMAP-Rule" id="MF_00185"/>
    </source>
</evidence>
<evidence type="ECO:0000256" key="13">
    <source>
        <dbReference type="RuleBase" id="RU003785"/>
    </source>
</evidence>
<keyword evidence="15" id="KW-1185">Reference proteome</keyword>
<comment type="cofactor">
    <cofactor evidence="1 10">
        <name>Mg(2+)</name>
        <dbReference type="ChEBI" id="CHEBI:18420"/>
    </cofactor>
</comment>
<feature type="site" description="Interaction with substrate tRNA" evidence="10">
    <location>
        <position position="105"/>
    </location>
</feature>
<keyword evidence="6 10" id="KW-0547">Nucleotide-binding</keyword>
<keyword evidence="5 10" id="KW-0819">tRNA processing</keyword>
<dbReference type="GO" id="GO:0006400">
    <property type="term" value="P:tRNA modification"/>
    <property type="evidence" value="ECO:0007669"/>
    <property type="project" value="TreeGrafter"/>
</dbReference>
<evidence type="ECO:0000256" key="4">
    <source>
        <dbReference type="ARBA" id="ARBA00022679"/>
    </source>
</evidence>